<reference evidence="1" key="1">
    <citation type="submission" date="2020-01" db="EMBL/GenBank/DDBJ databases">
        <authorList>
            <consortium name="DOE Joint Genome Institute"/>
            <person name="Haridas S."/>
            <person name="Albert R."/>
            <person name="Binder M."/>
            <person name="Bloem J."/>
            <person name="Labutti K."/>
            <person name="Salamov A."/>
            <person name="Andreopoulos B."/>
            <person name="Baker S.E."/>
            <person name="Barry K."/>
            <person name="Bills G."/>
            <person name="Bluhm B.H."/>
            <person name="Cannon C."/>
            <person name="Castanera R."/>
            <person name="Culley D.E."/>
            <person name="Daum C."/>
            <person name="Ezra D."/>
            <person name="Gonzalez J.B."/>
            <person name="Henrissat B."/>
            <person name="Kuo A."/>
            <person name="Liang C."/>
            <person name="Lipzen A."/>
            <person name="Lutzoni F."/>
            <person name="Magnuson J."/>
            <person name="Mondo S."/>
            <person name="Nolan M."/>
            <person name="Ohm R."/>
            <person name="Pangilinan J."/>
            <person name="Park H.-J."/>
            <person name="Ramirez L."/>
            <person name="Alfaro M."/>
            <person name="Sun H."/>
            <person name="Tritt A."/>
            <person name="Yoshinaga Y."/>
            <person name="Zwiers L.-H."/>
            <person name="Turgeon B.G."/>
            <person name="Goodwin S.B."/>
            <person name="Spatafora J.W."/>
            <person name="Crous P.W."/>
            <person name="Grigoriev I.V."/>
        </authorList>
    </citation>
    <scope>NUCLEOTIDE SEQUENCE</scope>
    <source>
        <strain evidence="1">IPT5</strain>
    </source>
</reference>
<organism evidence="1 2">
    <name type="scientific">Plenodomus tracheiphilus IPT5</name>
    <dbReference type="NCBI Taxonomy" id="1408161"/>
    <lineage>
        <taxon>Eukaryota</taxon>
        <taxon>Fungi</taxon>
        <taxon>Dikarya</taxon>
        <taxon>Ascomycota</taxon>
        <taxon>Pezizomycotina</taxon>
        <taxon>Dothideomycetes</taxon>
        <taxon>Pleosporomycetidae</taxon>
        <taxon>Pleosporales</taxon>
        <taxon>Pleosporineae</taxon>
        <taxon>Leptosphaeriaceae</taxon>
        <taxon>Plenodomus</taxon>
    </lineage>
</organism>
<dbReference type="EMBL" id="MU006332">
    <property type="protein sequence ID" value="KAF2846783.1"/>
    <property type="molecule type" value="Genomic_DNA"/>
</dbReference>
<keyword evidence="2" id="KW-1185">Reference proteome</keyword>
<dbReference type="OrthoDB" id="3690026at2759"/>
<dbReference type="Proteomes" id="UP000799423">
    <property type="component" value="Unassembled WGS sequence"/>
</dbReference>
<protein>
    <submittedName>
        <fullName evidence="1">Uncharacterized protein</fullName>
    </submittedName>
</protein>
<proteinExistence type="predicted"/>
<feature type="non-terminal residue" evidence="1">
    <location>
        <position position="59"/>
    </location>
</feature>
<feature type="non-terminal residue" evidence="1">
    <location>
        <position position="1"/>
    </location>
</feature>
<evidence type="ECO:0000313" key="1">
    <source>
        <dbReference type="EMBL" id="KAF2846783.1"/>
    </source>
</evidence>
<dbReference type="AlphaFoldDB" id="A0A6A7AUK4"/>
<accession>A0A6A7AUK4</accession>
<name>A0A6A7AUK4_9PLEO</name>
<gene>
    <name evidence="1" type="ORF">T440DRAFT_365300</name>
</gene>
<sequence>PAKLRNYCGLVLSCTQAKNEFQYEWAKAFNASIKRTLKECETTLGCQFRAVPVREFRDA</sequence>
<evidence type="ECO:0000313" key="2">
    <source>
        <dbReference type="Proteomes" id="UP000799423"/>
    </source>
</evidence>